<dbReference type="InterPro" id="IPR041492">
    <property type="entry name" value="HAD_2"/>
</dbReference>
<dbReference type="InterPro" id="IPR050155">
    <property type="entry name" value="HAD-like_hydrolase_sf"/>
</dbReference>
<dbReference type="SUPFAM" id="SSF56784">
    <property type="entry name" value="HAD-like"/>
    <property type="match status" value="1"/>
</dbReference>
<dbReference type="PANTHER" id="PTHR43434:SF1">
    <property type="entry name" value="PHOSPHOGLYCOLATE PHOSPHATASE"/>
    <property type="match status" value="1"/>
</dbReference>
<protein>
    <submittedName>
        <fullName evidence="1">HAD family hydrolase</fullName>
    </submittedName>
</protein>
<dbReference type="KEGG" id="bacg:D2962_01650"/>
<dbReference type="GO" id="GO:0006281">
    <property type="term" value="P:DNA repair"/>
    <property type="evidence" value="ECO:0007669"/>
    <property type="project" value="TreeGrafter"/>
</dbReference>
<dbReference type="SFLD" id="SFLDG01129">
    <property type="entry name" value="C1.5:_HAD__Beta-PGM__Phosphata"/>
    <property type="match status" value="1"/>
</dbReference>
<dbReference type="NCBIfam" id="TIGR01549">
    <property type="entry name" value="HAD-SF-IA-v1"/>
    <property type="match status" value="1"/>
</dbReference>
<dbReference type="Proteomes" id="UP000280960">
    <property type="component" value="Chromosome"/>
</dbReference>
<name>A0A3G2R9K4_9FIRM</name>
<dbReference type="GO" id="GO:0005829">
    <property type="term" value="C:cytosol"/>
    <property type="evidence" value="ECO:0007669"/>
    <property type="project" value="TreeGrafter"/>
</dbReference>
<dbReference type="SFLD" id="SFLDS00003">
    <property type="entry name" value="Haloacid_Dehalogenase"/>
    <property type="match status" value="1"/>
</dbReference>
<dbReference type="AlphaFoldDB" id="A0A3G2R9K4"/>
<proteinExistence type="predicted"/>
<dbReference type="Pfam" id="PF13419">
    <property type="entry name" value="HAD_2"/>
    <property type="match status" value="1"/>
</dbReference>
<keyword evidence="1" id="KW-0378">Hydrolase</keyword>
<dbReference type="InterPro" id="IPR036412">
    <property type="entry name" value="HAD-like_sf"/>
</dbReference>
<dbReference type="Gene3D" id="3.40.50.1000">
    <property type="entry name" value="HAD superfamily/HAD-like"/>
    <property type="match status" value="1"/>
</dbReference>
<gene>
    <name evidence="1" type="ORF">D2962_01650</name>
</gene>
<evidence type="ECO:0000313" key="2">
    <source>
        <dbReference type="Proteomes" id="UP000280960"/>
    </source>
</evidence>
<dbReference type="PANTHER" id="PTHR43434">
    <property type="entry name" value="PHOSPHOGLYCOLATE PHOSPHATASE"/>
    <property type="match status" value="1"/>
</dbReference>
<dbReference type="EMBL" id="CP033169">
    <property type="protein sequence ID" value="AYO32151.1"/>
    <property type="molecule type" value="Genomic_DNA"/>
</dbReference>
<keyword evidence="2" id="KW-1185">Reference proteome</keyword>
<accession>A0A3G2R9K4</accession>
<dbReference type="InterPro" id="IPR023198">
    <property type="entry name" value="PGP-like_dom2"/>
</dbReference>
<evidence type="ECO:0000313" key="1">
    <source>
        <dbReference type="EMBL" id="AYO32151.1"/>
    </source>
</evidence>
<organism evidence="1 2">
    <name type="scientific">Biomaibacter acetigenes</name>
    <dbReference type="NCBI Taxonomy" id="2316383"/>
    <lineage>
        <taxon>Bacteria</taxon>
        <taxon>Bacillati</taxon>
        <taxon>Bacillota</taxon>
        <taxon>Clostridia</taxon>
        <taxon>Thermosediminibacterales</taxon>
        <taxon>Tepidanaerobacteraceae</taxon>
        <taxon>Biomaibacter</taxon>
    </lineage>
</organism>
<dbReference type="InterPro" id="IPR023214">
    <property type="entry name" value="HAD_sf"/>
</dbReference>
<dbReference type="InterPro" id="IPR006439">
    <property type="entry name" value="HAD-SF_hydro_IA"/>
</dbReference>
<dbReference type="Gene3D" id="1.10.150.240">
    <property type="entry name" value="Putative phosphatase, domain 2"/>
    <property type="match status" value="1"/>
</dbReference>
<dbReference type="GO" id="GO:0008967">
    <property type="term" value="F:phosphoglycolate phosphatase activity"/>
    <property type="evidence" value="ECO:0007669"/>
    <property type="project" value="TreeGrafter"/>
</dbReference>
<reference evidence="1 2" key="1">
    <citation type="submission" date="2018-10" db="EMBL/GenBank/DDBJ databases">
        <authorList>
            <person name="Zhang X."/>
        </authorList>
    </citation>
    <scope>NUCLEOTIDE SEQUENCE [LARGE SCALE GENOMIC DNA]</scope>
    <source>
        <strain evidence="1 2">SK-G1</strain>
    </source>
</reference>
<sequence length="215" mass="24098">MDLKGVIFDLDGTLLDSLPVCYSCFRNTLKHYVDRDFSDSEIRAMFGPSEEGIFKKLLPDSWEDCLRFYLEQYDKAHSEYDRPFPGIKDALELLRERKVRLAIVSGKGPKSMEISLRHSGLGKFFEVVVTGSEHGANKIYDTNQVLKRWGLSPDSVAYVGDMAYDISAAKEAGVFAIAAAWAGTAEFEKLKAMKPSLICPDVETLIEWIKEGGNL</sequence>